<organism evidence="5 6">
    <name type="scientific">Phaeobacter gallaeciensis</name>
    <dbReference type="NCBI Taxonomy" id="60890"/>
    <lineage>
        <taxon>Bacteria</taxon>
        <taxon>Pseudomonadati</taxon>
        <taxon>Pseudomonadota</taxon>
        <taxon>Alphaproteobacteria</taxon>
        <taxon>Rhodobacterales</taxon>
        <taxon>Roseobacteraceae</taxon>
        <taxon>Phaeobacter</taxon>
    </lineage>
</organism>
<dbReference type="InterPro" id="IPR015424">
    <property type="entry name" value="PyrdxlP-dep_Trfase"/>
</dbReference>
<name>A0A1B0ZV76_9RHOB</name>
<evidence type="ECO:0000259" key="4">
    <source>
        <dbReference type="Pfam" id="PF00266"/>
    </source>
</evidence>
<dbReference type="InterPro" id="IPR010111">
    <property type="entry name" value="Kynureninase"/>
</dbReference>
<dbReference type="InterPro" id="IPR015421">
    <property type="entry name" value="PyrdxlP-dep_Trfase_major"/>
</dbReference>
<dbReference type="AlphaFoldDB" id="A0A1B0ZV76"/>
<protein>
    <submittedName>
        <fullName evidence="5">Aminotransferase, class V</fullName>
    </submittedName>
</protein>
<dbReference type="EMBL" id="CP015124">
    <property type="protein sequence ID" value="ANP38113.1"/>
    <property type="molecule type" value="Genomic_DNA"/>
</dbReference>
<proteinExistence type="predicted"/>
<dbReference type="RefSeq" id="WP_065272817.1">
    <property type="nucleotide sequence ID" value="NZ_CP015124.1"/>
</dbReference>
<feature type="domain" description="Aminotransferase class V" evidence="4">
    <location>
        <begin position="63"/>
        <end position="351"/>
    </location>
</feature>
<dbReference type="GO" id="GO:0009435">
    <property type="term" value="P:NAD+ biosynthetic process"/>
    <property type="evidence" value="ECO:0007669"/>
    <property type="project" value="InterPro"/>
</dbReference>
<dbReference type="SUPFAM" id="SSF53383">
    <property type="entry name" value="PLP-dependent transferases"/>
    <property type="match status" value="1"/>
</dbReference>
<evidence type="ECO:0000256" key="3">
    <source>
        <dbReference type="ARBA" id="ARBA00022898"/>
    </source>
</evidence>
<evidence type="ECO:0000256" key="2">
    <source>
        <dbReference type="ARBA" id="ARBA00022801"/>
    </source>
</evidence>
<gene>
    <name evidence="5" type="ORF">JL2886_03233</name>
</gene>
<sequence>MSAVSGGGDAYLLYHSIGHYPEKEADLSRGLTDFAQTWAAFDDGQWGKILHKRQQFIDLWEQLIKAPQGTLTTAENVTAALMSVIGALPAETLRGKKVLVAEDGFPSLHFLLSGLSERYEFDLQTVAMRQGAHWVEDDDILAEWDENVGLALLTWISSTSSHRSDIERLAAHGRKMGSLIGVDITQGAGLLPYDVAKPKADFVISTSLKWLCGTPGAGIIYVDEGLLPQCEPDLRGWFSQDNPFSWALDAFSFAPDARRFDNGTPSCLPAVASLPALQWRMQQDDAAFVAHNRTLSQQLCDGLTSLGLRLASPLDPDKRGGSLMVSLPQDTPAPEVLEQLRAQQIYMDARGQILRMSPGTITTEAGVSRALQALGSLLAKAA</sequence>
<evidence type="ECO:0000313" key="5">
    <source>
        <dbReference type="EMBL" id="ANP38113.1"/>
    </source>
</evidence>
<dbReference type="PANTHER" id="PTHR14084">
    <property type="entry name" value="KYNURENINASE"/>
    <property type="match status" value="1"/>
</dbReference>
<dbReference type="InterPro" id="IPR015422">
    <property type="entry name" value="PyrdxlP-dep_Trfase_small"/>
</dbReference>
<dbReference type="Proteomes" id="UP000092565">
    <property type="component" value="Chromosome"/>
</dbReference>
<dbReference type="PANTHER" id="PTHR14084:SF0">
    <property type="entry name" value="KYNURENINASE"/>
    <property type="match status" value="1"/>
</dbReference>
<reference evidence="5 6" key="1">
    <citation type="submission" date="2016-04" db="EMBL/GenBank/DDBJ databases">
        <authorList>
            <person name="Evans L.H."/>
            <person name="Alamgir A."/>
            <person name="Owens N."/>
            <person name="Weber N.D."/>
            <person name="Virtaneva K."/>
            <person name="Barbian K."/>
            <person name="Babar A."/>
            <person name="Rosenke K."/>
        </authorList>
    </citation>
    <scope>NUCLEOTIDE SEQUENCE [LARGE SCALE GENOMIC DNA]</scope>
    <source>
        <strain evidence="5 6">JL2886</strain>
    </source>
</reference>
<evidence type="ECO:0000256" key="1">
    <source>
        <dbReference type="ARBA" id="ARBA00022642"/>
    </source>
</evidence>
<dbReference type="OrthoDB" id="9804366at2"/>
<keyword evidence="5" id="KW-0808">Transferase</keyword>
<evidence type="ECO:0000313" key="6">
    <source>
        <dbReference type="Proteomes" id="UP000092565"/>
    </source>
</evidence>
<dbReference type="GO" id="GO:0030429">
    <property type="term" value="F:kynureninase activity"/>
    <property type="evidence" value="ECO:0007669"/>
    <property type="project" value="InterPro"/>
</dbReference>
<keyword evidence="6" id="KW-1185">Reference proteome</keyword>
<keyword evidence="5" id="KW-0032">Aminotransferase</keyword>
<keyword evidence="2" id="KW-0378">Hydrolase</keyword>
<dbReference type="Pfam" id="PF00266">
    <property type="entry name" value="Aminotran_5"/>
    <property type="match status" value="1"/>
</dbReference>
<dbReference type="GO" id="GO:0005737">
    <property type="term" value="C:cytoplasm"/>
    <property type="evidence" value="ECO:0007669"/>
    <property type="project" value="InterPro"/>
</dbReference>
<dbReference type="InterPro" id="IPR000192">
    <property type="entry name" value="Aminotrans_V_dom"/>
</dbReference>
<dbReference type="GO" id="GO:0019441">
    <property type="term" value="P:L-tryptophan catabolic process to kynurenine"/>
    <property type="evidence" value="ECO:0007669"/>
    <property type="project" value="TreeGrafter"/>
</dbReference>
<accession>A0A1B0ZV76</accession>
<keyword evidence="1" id="KW-0662">Pyridine nucleotide biosynthesis</keyword>
<dbReference type="Gene3D" id="3.90.1150.10">
    <property type="entry name" value="Aspartate Aminotransferase, domain 1"/>
    <property type="match status" value="1"/>
</dbReference>
<dbReference type="Gene3D" id="3.40.640.10">
    <property type="entry name" value="Type I PLP-dependent aspartate aminotransferase-like (Major domain)"/>
    <property type="match status" value="1"/>
</dbReference>
<dbReference type="GO" id="GO:0008483">
    <property type="term" value="F:transaminase activity"/>
    <property type="evidence" value="ECO:0007669"/>
    <property type="project" value="UniProtKB-KW"/>
</dbReference>
<dbReference type="GO" id="GO:0043420">
    <property type="term" value="P:anthranilate metabolic process"/>
    <property type="evidence" value="ECO:0007669"/>
    <property type="project" value="TreeGrafter"/>
</dbReference>
<dbReference type="GO" id="GO:0030170">
    <property type="term" value="F:pyridoxal phosphate binding"/>
    <property type="evidence" value="ECO:0007669"/>
    <property type="project" value="InterPro"/>
</dbReference>
<keyword evidence="3" id="KW-0663">Pyridoxal phosphate</keyword>